<evidence type="ECO:0000259" key="3">
    <source>
        <dbReference type="Pfam" id="PF02525"/>
    </source>
</evidence>
<dbReference type="InterPro" id="IPR003680">
    <property type="entry name" value="Flavodoxin_fold"/>
</dbReference>
<dbReference type="Gene3D" id="3.40.50.360">
    <property type="match status" value="1"/>
</dbReference>
<evidence type="ECO:0000256" key="2">
    <source>
        <dbReference type="ARBA" id="ARBA00023002"/>
    </source>
</evidence>
<protein>
    <submittedName>
        <fullName evidence="4">NAD(P)H dehydrogenase (Quinone)</fullName>
    </submittedName>
</protein>
<keyword evidence="2" id="KW-0560">Oxidoreductase</keyword>
<comment type="similarity">
    <text evidence="1">Belongs to the NAD(P)H dehydrogenase (quinone) family.</text>
</comment>
<dbReference type="InterPro" id="IPR029039">
    <property type="entry name" value="Flavoprotein-like_sf"/>
</dbReference>
<dbReference type="AlphaFoldDB" id="A0A1G7KRJ0"/>
<gene>
    <name evidence="4" type="ORF">SAMN05216553_101426</name>
</gene>
<sequence>MNVLWIQAHPEPRSLNGFLAAEGQRALREEGHEVVVSDLYEMGWNPVVGTGDYAHDPAGRFQVATAARRAHANGEVAPDIRAEQEKIDRADVLVVQFPL</sequence>
<reference evidence="5" key="1">
    <citation type="submission" date="2016-10" db="EMBL/GenBank/DDBJ databases">
        <authorList>
            <person name="Varghese N."/>
            <person name="Submissions S."/>
        </authorList>
    </citation>
    <scope>NUCLEOTIDE SEQUENCE [LARGE SCALE GENOMIC DNA]</scope>
    <source>
        <strain evidence="5">CGMCC 4.3506</strain>
    </source>
</reference>
<accession>A0A1G7KRJ0</accession>
<keyword evidence="5" id="KW-1185">Reference proteome</keyword>
<organism evidence="4 5">
    <name type="scientific">Lentzea fradiae</name>
    <dbReference type="NCBI Taxonomy" id="200378"/>
    <lineage>
        <taxon>Bacteria</taxon>
        <taxon>Bacillati</taxon>
        <taxon>Actinomycetota</taxon>
        <taxon>Actinomycetes</taxon>
        <taxon>Pseudonocardiales</taxon>
        <taxon>Pseudonocardiaceae</taxon>
        <taxon>Lentzea</taxon>
    </lineage>
</organism>
<dbReference type="PANTHER" id="PTHR10204">
    <property type="entry name" value="NAD P H OXIDOREDUCTASE-RELATED"/>
    <property type="match status" value="1"/>
</dbReference>
<name>A0A1G7KRJ0_9PSEU</name>
<dbReference type="Pfam" id="PF02525">
    <property type="entry name" value="Flavodoxin_2"/>
    <property type="match status" value="1"/>
</dbReference>
<dbReference type="PANTHER" id="PTHR10204:SF34">
    <property type="entry name" value="NAD(P)H DEHYDROGENASE [QUINONE] 1 ISOFORM 1"/>
    <property type="match status" value="1"/>
</dbReference>
<dbReference type="STRING" id="200378.SAMN05216553_101426"/>
<evidence type="ECO:0000313" key="5">
    <source>
        <dbReference type="Proteomes" id="UP000199623"/>
    </source>
</evidence>
<dbReference type="EMBL" id="FNCC01000001">
    <property type="protein sequence ID" value="SDF39580.1"/>
    <property type="molecule type" value="Genomic_DNA"/>
</dbReference>
<dbReference type="GO" id="GO:0003955">
    <property type="term" value="F:NAD(P)H dehydrogenase (quinone) activity"/>
    <property type="evidence" value="ECO:0007669"/>
    <property type="project" value="TreeGrafter"/>
</dbReference>
<proteinExistence type="inferred from homology"/>
<evidence type="ECO:0000313" key="4">
    <source>
        <dbReference type="EMBL" id="SDF39580.1"/>
    </source>
</evidence>
<dbReference type="Proteomes" id="UP000199623">
    <property type="component" value="Unassembled WGS sequence"/>
</dbReference>
<dbReference type="SUPFAM" id="SSF52218">
    <property type="entry name" value="Flavoproteins"/>
    <property type="match status" value="1"/>
</dbReference>
<dbReference type="GO" id="GO:0005829">
    <property type="term" value="C:cytosol"/>
    <property type="evidence" value="ECO:0007669"/>
    <property type="project" value="TreeGrafter"/>
</dbReference>
<dbReference type="InterPro" id="IPR051545">
    <property type="entry name" value="NAD(P)H_dehydrogenase_qn"/>
</dbReference>
<evidence type="ECO:0000256" key="1">
    <source>
        <dbReference type="ARBA" id="ARBA00006252"/>
    </source>
</evidence>
<feature type="domain" description="Flavodoxin-like fold" evidence="3">
    <location>
        <begin position="1"/>
        <end position="99"/>
    </location>
</feature>